<feature type="chain" id="PRO_5045789100" description="Osiris 6" evidence="2">
    <location>
        <begin position="27"/>
        <end position="303"/>
    </location>
</feature>
<feature type="signal peptide" evidence="2">
    <location>
        <begin position="1"/>
        <end position="26"/>
    </location>
</feature>
<dbReference type="PANTHER" id="PTHR21879">
    <property type="entry name" value="FI03362P-RELATED-RELATED"/>
    <property type="match status" value="1"/>
</dbReference>
<dbReference type="Pfam" id="PF07898">
    <property type="entry name" value="DUF1676"/>
    <property type="match status" value="1"/>
</dbReference>
<reference evidence="3 4" key="1">
    <citation type="journal article" date="2022" name="Allergy">
        <title>Genome assembly and annotation of Periplaneta americana reveal a comprehensive cockroach allergen profile.</title>
        <authorList>
            <person name="Wang L."/>
            <person name="Xiong Q."/>
            <person name="Saelim N."/>
            <person name="Wang L."/>
            <person name="Nong W."/>
            <person name="Wan A.T."/>
            <person name="Shi M."/>
            <person name="Liu X."/>
            <person name="Cao Q."/>
            <person name="Hui J.H.L."/>
            <person name="Sookrung N."/>
            <person name="Leung T.F."/>
            <person name="Tungtrongchitr A."/>
            <person name="Tsui S.K.W."/>
        </authorList>
    </citation>
    <scope>NUCLEOTIDE SEQUENCE [LARGE SCALE GENOMIC DNA]</scope>
    <source>
        <strain evidence="3">PWHHKU_190912</strain>
    </source>
</reference>
<keyword evidence="1" id="KW-1133">Transmembrane helix</keyword>
<keyword evidence="4" id="KW-1185">Reference proteome</keyword>
<evidence type="ECO:0000256" key="2">
    <source>
        <dbReference type="SAM" id="SignalP"/>
    </source>
</evidence>
<dbReference type="EMBL" id="JAJSOF020000001">
    <property type="protein sequence ID" value="KAJ4450974.1"/>
    <property type="molecule type" value="Genomic_DNA"/>
</dbReference>
<dbReference type="PANTHER" id="PTHR21879:SF17">
    <property type="entry name" value="LD24139P"/>
    <property type="match status" value="1"/>
</dbReference>
<evidence type="ECO:0000313" key="3">
    <source>
        <dbReference type="EMBL" id="KAJ4450974.1"/>
    </source>
</evidence>
<organism evidence="3 4">
    <name type="scientific">Periplaneta americana</name>
    <name type="common">American cockroach</name>
    <name type="synonym">Blatta americana</name>
    <dbReference type="NCBI Taxonomy" id="6978"/>
    <lineage>
        <taxon>Eukaryota</taxon>
        <taxon>Metazoa</taxon>
        <taxon>Ecdysozoa</taxon>
        <taxon>Arthropoda</taxon>
        <taxon>Hexapoda</taxon>
        <taxon>Insecta</taxon>
        <taxon>Pterygota</taxon>
        <taxon>Neoptera</taxon>
        <taxon>Polyneoptera</taxon>
        <taxon>Dictyoptera</taxon>
        <taxon>Blattodea</taxon>
        <taxon>Blattoidea</taxon>
        <taxon>Blattidae</taxon>
        <taxon>Blattinae</taxon>
        <taxon>Periplaneta</taxon>
    </lineage>
</organism>
<keyword evidence="1" id="KW-0472">Membrane</keyword>
<comment type="caution">
    <text evidence="3">The sequence shown here is derived from an EMBL/GenBank/DDBJ whole genome shotgun (WGS) entry which is preliminary data.</text>
</comment>
<sequence>MNLRQPWIFEAAAILLLIILSEHASAVPFDGKNVEDNEVSGSRSSSGDDGNWSFMMKTLEDCAEKDLFQCMGVKVVSAMDKAARMADIQVVEGISLIKTQDLDDGRNGRALMTEEEIQNSLEKDPSQKTSRLLEFLVETAARFFKTHVLQFKLPQFSPEQVQRALQEARGKKKILKAILPIVLGVAAKLFLIVPLGIGLVGFLAIKALLVSKLALIIAGVIALQKLFSGGGFGGWGGGKNGWSTGGGSGWNSGAVGSGWNSGNSAGWSTSGSGASSAGYYRSFDTNDAHQMAYKAQAPQEIHQ</sequence>
<gene>
    <name evidence="3" type="ORF">ANN_02409</name>
</gene>
<proteinExistence type="predicted"/>
<keyword evidence="2" id="KW-0732">Signal</keyword>
<dbReference type="InterPro" id="IPR012464">
    <property type="entry name" value="DUF1676"/>
</dbReference>
<dbReference type="Proteomes" id="UP001148838">
    <property type="component" value="Unassembled WGS sequence"/>
</dbReference>
<evidence type="ECO:0000313" key="4">
    <source>
        <dbReference type="Proteomes" id="UP001148838"/>
    </source>
</evidence>
<name>A0ABQ8TWA1_PERAM</name>
<protein>
    <recommendedName>
        <fullName evidence="5">Osiris 6</fullName>
    </recommendedName>
</protein>
<keyword evidence="1" id="KW-0812">Transmembrane</keyword>
<evidence type="ECO:0000256" key="1">
    <source>
        <dbReference type="SAM" id="Phobius"/>
    </source>
</evidence>
<accession>A0ABQ8TWA1</accession>
<evidence type="ECO:0008006" key="5">
    <source>
        <dbReference type="Google" id="ProtNLM"/>
    </source>
</evidence>
<feature type="transmembrane region" description="Helical" evidence="1">
    <location>
        <begin position="177"/>
        <end position="205"/>
    </location>
</feature>